<accession>A0A4Y2RRT7</accession>
<dbReference type="EMBL" id="BGPR01018173">
    <property type="protein sequence ID" value="GBN78421.1"/>
    <property type="molecule type" value="Genomic_DNA"/>
</dbReference>
<protein>
    <submittedName>
        <fullName evidence="1">Uncharacterized protein</fullName>
    </submittedName>
</protein>
<comment type="caution">
    <text evidence="1">The sequence shown here is derived from an EMBL/GenBank/DDBJ whole genome shotgun (WGS) entry which is preliminary data.</text>
</comment>
<sequence length="124" mass="14665">MFLNTGDDIPFKTKVSILESKVNGFLKSSVICTELEKYFSVYYDDNWYIGRITEYDANSEMSKIKFLQETDLGFKWPSVDDVQMVQKKFHLSELSGNLPFYIKYETKRDIIALYKKFKKGLHLY</sequence>
<dbReference type="OrthoDB" id="10064970at2759"/>
<evidence type="ECO:0000313" key="2">
    <source>
        <dbReference type="EMBL" id="GBN78421.1"/>
    </source>
</evidence>
<gene>
    <name evidence="1" type="ORF">AVEN_37660_1</name>
    <name evidence="2" type="ORF">AVEN_57596_1</name>
</gene>
<name>A0A4Y2RRT7_ARAVE</name>
<keyword evidence="3" id="KW-1185">Reference proteome</keyword>
<organism evidence="1 3">
    <name type="scientific">Araneus ventricosus</name>
    <name type="common">Orbweaver spider</name>
    <name type="synonym">Epeira ventricosa</name>
    <dbReference type="NCBI Taxonomy" id="182803"/>
    <lineage>
        <taxon>Eukaryota</taxon>
        <taxon>Metazoa</taxon>
        <taxon>Ecdysozoa</taxon>
        <taxon>Arthropoda</taxon>
        <taxon>Chelicerata</taxon>
        <taxon>Arachnida</taxon>
        <taxon>Araneae</taxon>
        <taxon>Araneomorphae</taxon>
        <taxon>Entelegynae</taxon>
        <taxon>Araneoidea</taxon>
        <taxon>Araneidae</taxon>
        <taxon>Araneus</taxon>
    </lineage>
</organism>
<evidence type="ECO:0000313" key="3">
    <source>
        <dbReference type="Proteomes" id="UP000499080"/>
    </source>
</evidence>
<reference evidence="1 3" key="1">
    <citation type="journal article" date="2019" name="Sci. Rep.">
        <title>Orb-weaving spider Araneus ventricosus genome elucidates the spidroin gene catalogue.</title>
        <authorList>
            <person name="Kono N."/>
            <person name="Nakamura H."/>
            <person name="Ohtoshi R."/>
            <person name="Moran D.A.P."/>
            <person name="Shinohara A."/>
            <person name="Yoshida Y."/>
            <person name="Fujiwara M."/>
            <person name="Mori M."/>
            <person name="Tomita M."/>
            <person name="Arakawa K."/>
        </authorList>
    </citation>
    <scope>NUCLEOTIDE SEQUENCE [LARGE SCALE GENOMIC DNA]</scope>
</reference>
<dbReference type="AlphaFoldDB" id="A0A4Y2RRT7"/>
<dbReference type="Proteomes" id="UP000499080">
    <property type="component" value="Unassembled WGS sequence"/>
</dbReference>
<dbReference type="EMBL" id="BGPR01018172">
    <property type="protein sequence ID" value="GBN78418.1"/>
    <property type="molecule type" value="Genomic_DNA"/>
</dbReference>
<evidence type="ECO:0000313" key="1">
    <source>
        <dbReference type="EMBL" id="GBN78418.1"/>
    </source>
</evidence>
<proteinExistence type="predicted"/>